<feature type="binding site" evidence="5">
    <location>
        <position position="157"/>
    </location>
    <ligand>
        <name>Mg(2+)</name>
        <dbReference type="ChEBI" id="CHEBI:18420"/>
    </ligand>
</feature>
<comment type="cofactor">
    <cofactor evidence="1">
        <name>Mg(2+)</name>
        <dbReference type="ChEBI" id="CHEBI:18420"/>
    </cofactor>
</comment>
<name>A0A6I3J769_9ACTN</name>
<feature type="binding site" evidence="4">
    <location>
        <position position="130"/>
    </location>
    <ligand>
        <name>substrate</name>
    </ligand>
</feature>
<dbReference type="Pfam" id="PF03328">
    <property type="entry name" value="HpcH_HpaI"/>
    <property type="match status" value="1"/>
</dbReference>
<dbReference type="EMBL" id="WLCI01000002">
    <property type="protein sequence ID" value="MTB93709.1"/>
    <property type="molecule type" value="Genomic_DNA"/>
</dbReference>
<organism evidence="7 8">
    <name type="scientific">Nocardioides marmotae</name>
    <dbReference type="NCBI Taxonomy" id="2663857"/>
    <lineage>
        <taxon>Bacteria</taxon>
        <taxon>Bacillati</taxon>
        <taxon>Actinomycetota</taxon>
        <taxon>Actinomycetes</taxon>
        <taxon>Propionibacteriales</taxon>
        <taxon>Nocardioidaceae</taxon>
        <taxon>Nocardioides</taxon>
    </lineage>
</organism>
<evidence type="ECO:0000313" key="7">
    <source>
        <dbReference type="EMBL" id="MTB93709.1"/>
    </source>
</evidence>
<comment type="caution">
    <text evidence="7">The sequence shown here is derived from an EMBL/GenBank/DDBJ whole genome shotgun (WGS) entry which is preliminary data.</text>
</comment>
<keyword evidence="7" id="KW-0456">Lyase</keyword>
<evidence type="ECO:0000256" key="3">
    <source>
        <dbReference type="ARBA" id="ARBA00022842"/>
    </source>
</evidence>
<dbReference type="GO" id="GO:0016829">
    <property type="term" value="F:lyase activity"/>
    <property type="evidence" value="ECO:0007669"/>
    <property type="project" value="UniProtKB-KW"/>
</dbReference>
<keyword evidence="3 5" id="KW-0460">Magnesium</keyword>
<keyword evidence="8" id="KW-1185">Reference proteome</keyword>
<dbReference type="PANTHER" id="PTHR32308:SF10">
    <property type="entry name" value="CITRATE LYASE SUBUNIT BETA"/>
    <property type="match status" value="1"/>
</dbReference>
<proteinExistence type="predicted"/>
<dbReference type="PIRSF" id="PIRSF015582">
    <property type="entry name" value="Cit_lyase_B"/>
    <property type="match status" value="1"/>
</dbReference>
<reference evidence="7 8" key="1">
    <citation type="submission" date="2019-10" db="EMBL/GenBank/DDBJ databases">
        <title>Nocardioides novel species isolated from the excrement of Marmot.</title>
        <authorList>
            <person name="Zhang G."/>
        </authorList>
    </citation>
    <scope>NUCLEOTIDE SEQUENCE [LARGE SCALE GENOMIC DNA]</scope>
    <source>
        <strain evidence="8">zg-579</strain>
    </source>
</reference>
<dbReference type="Proteomes" id="UP000433406">
    <property type="component" value="Unassembled WGS sequence"/>
</dbReference>
<evidence type="ECO:0000256" key="2">
    <source>
        <dbReference type="ARBA" id="ARBA00022723"/>
    </source>
</evidence>
<dbReference type="InterPro" id="IPR005000">
    <property type="entry name" value="Aldolase/citrate-lyase_domain"/>
</dbReference>
<keyword evidence="2 5" id="KW-0479">Metal-binding</keyword>
<dbReference type="GO" id="GO:0006107">
    <property type="term" value="P:oxaloacetate metabolic process"/>
    <property type="evidence" value="ECO:0007669"/>
    <property type="project" value="TreeGrafter"/>
</dbReference>
<evidence type="ECO:0000256" key="4">
    <source>
        <dbReference type="PIRSR" id="PIRSR015582-1"/>
    </source>
</evidence>
<sequence length="289" mass="29699">MRRRSALFAPASNPALVLKALASAADEVIIDLEDAVALDAKEVARAAVVDILTTQQVRPRGQVAVRVNAAGTAWHEADLRAIAALSKPPGSIVLPKVEGPEDVVACFDLLEDAGASNGAARDIRAQVLIESARGVAHVREIAGSSGRLMSLAIGYADLAADLGTRSDIAAAAWLPVQVSVLVAARAHGLLALDGPHLAIADLAGLRERAAFLAQLGFDGKWAIHPSHLEPVHAAFTPSDAEVEQARVVLDALDAAASVGAGAVALDGMMVDEAVAAAARRTLSRAGEKA</sequence>
<feature type="binding site" evidence="5">
    <location>
        <position position="130"/>
    </location>
    <ligand>
        <name>Mg(2+)</name>
        <dbReference type="ChEBI" id="CHEBI:18420"/>
    </ligand>
</feature>
<dbReference type="AlphaFoldDB" id="A0A6I3J769"/>
<evidence type="ECO:0000313" key="8">
    <source>
        <dbReference type="Proteomes" id="UP000433406"/>
    </source>
</evidence>
<evidence type="ECO:0000256" key="1">
    <source>
        <dbReference type="ARBA" id="ARBA00001946"/>
    </source>
</evidence>
<dbReference type="InterPro" id="IPR011206">
    <property type="entry name" value="Citrate_lyase_beta/mcl1/mcl2"/>
</dbReference>
<accession>A0A6I3J769</accession>
<dbReference type="InterPro" id="IPR015813">
    <property type="entry name" value="Pyrv/PenolPyrv_kinase-like_dom"/>
</dbReference>
<dbReference type="PANTHER" id="PTHR32308">
    <property type="entry name" value="LYASE BETA SUBUNIT, PUTATIVE (AFU_ORTHOLOGUE AFUA_4G13030)-RELATED"/>
    <property type="match status" value="1"/>
</dbReference>
<evidence type="ECO:0000259" key="6">
    <source>
        <dbReference type="Pfam" id="PF03328"/>
    </source>
</evidence>
<dbReference type="SUPFAM" id="SSF51621">
    <property type="entry name" value="Phosphoenolpyruvate/pyruvate domain"/>
    <property type="match status" value="1"/>
</dbReference>
<dbReference type="GO" id="GO:0000287">
    <property type="term" value="F:magnesium ion binding"/>
    <property type="evidence" value="ECO:0007669"/>
    <property type="project" value="TreeGrafter"/>
</dbReference>
<gene>
    <name evidence="7" type="ORF">GGQ22_01300</name>
</gene>
<dbReference type="InterPro" id="IPR040442">
    <property type="entry name" value="Pyrv_kinase-like_dom_sf"/>
</dbReference>
<evidence type="ECO:0000256" key="5">
    <source>
        <dbReference type="PIRSR" id="PIRSR015582-2"/>
    </source>
</evidence>
<dbReference type="RefSeq" id="WP_154613686.1">
    <property type="nucleotide sequence ID" value="NZ_CP053660.1"/>
</dbReference>
<feature type="binding site" evidence="4">
    <location>
        <position position="66"/>
    </location>
    <ligand>
        <name>substrate</name>
    </ligand>
</feature>
<dbReference type="Gene3D" id="3.20.20.60">
    <property type="entry name" value="Phosphoenolpyruvate-binding domains"/>
    <property type="match status" value="1"/>
</dbReference>
<protein>
    <submittedName>
        <fullName evidence="7">CoA ester lyase</fullName>
    </submittedName>
</protein>
<feature type="domain" description="HpcH/HpaI aldolase/citrate lyase" evidence="6">
    <location>
        <begin position="4"/>
        <end position="225"/>
    </location>
</feature>